<dbReference type="AlphaFoldDB" id="A0A1Q5TIL3"/>
<sequence length="291" mass="34376">MDHDEKEKLELQQRKAWDKYRECVRSRWNTSAINRMMEKGSSWSLFFPQNLHVGMQHNIDNLRHEIQMQPLSDKEKQFADCFMKKDFFIVHASDANLINNNERNLLIYSRYRLQEKGIKFPTHHSSVRDVFGLGNDDYVFFSLEVGYTLKKPLSVFGVNFYRIPYRRENMALRHSSMTLIDQVKLEAPNSKMLENISRRARAHLESRGFSRENVHFCGIDNCLEGLLYSIILETRNLSRFSMEKDVNLILSARTDDEMNRVINGLFRPEVRVPRMVGIPNDAYQAIMNKRF</sequence>
<proteinExistence type="predicted"/>
<dbReference type="RefSeq" id="WP_074025015.1">
    <property type="nucleotide sequence ID" value="NZ_CAWNAG010000150.1"/>
</dbReference>
<reference evidence="1 2" key="1">
    <citation type="submission" date="2016-09" db="EMBL/GenBank/DDBJ databases">
        <title>Xenorhabdus thuongxuanensis sp. nov. and Xenorhabdus eapokensis sp. nov., isolated from Steinernema species.</title>
        <authorList>
            <person name="Kaempfer P."/>
            <person name="Tobias N.J."/>
            <person name="Phan Ke L."/>
            <person name="Bode H.B."/>
            <person name="Glaeser S.P."/>
        </authorList>
    </citation>
    <scope>NUCLEOTIDE SEQUENCE [LARGE SCALE GENOMIC DNA]</scope>
    <source>
        <strain evidence="1 2">DL20</strain>
    </source>
</reference>
<accession>A0A1Q5TIL3</accession>
<keyword evidence="2" id="KW-1185">Reference proteome</keyword>
<dbReference type="EMBL" id="MKGQ01000042">
    <property type="protein sequence ID" value="OKP00068.1"/>
    <property type="molecule type" value="Genomic_DNA"/>
</dbReference>
<dbReference type="OrthoDB" id="6506850at2"/>
<name>A0A1Q5TIL3_9GAMM</name>
<dbReference type="Proteomes" id="UP000186268">
    <property type="component" value="Unassembled WGS sequence"/>
</dbReference>
<comment type="caution">
    <text evidence="1">The sequence shown here is derived from an EMBL/GenBank/DDBJ whole genome shotgun (WGS) entry which is preliminary data.</text>
</comment>
<protein>
    <submittedName>
        <fullName evidence="1">Type III secretion system effector and immunogenic protein OspC2</fullName>
    </submittedName>
</protein>
<evidence type="ECO:0000313" key="1">
    <source>
        <dbReference type="EMBL" id="OKP00068.1"/>
    </source>
</evidence>
<gene>
    <name evidence="1" type="ORF">Xedl_03455</name>
</gene>
<evidence type="ECO:0000313" key="2">
    <source>
        <dbReference type="Proteomes" id="UP000186268"/>
    </source>
</evidence>
<organism evidence="1 2">
    <name type="scientific">Xenorhabdus eapokensis</name>
    <dbReference type="NCBI Taxonomy" id="1873482"/>
    <lineage>
        <taxon>Bacteria</taxon>
        <taxon>Pseudomonadati</taxon>
        <taxon>Pseudomonadota</taxon>
        <taxon>Gammaproteobacteria</taxon>
        <taxon>Enterobacterales</taxon>
        <taxon>Morganellaceae</taxon>
        <taxon>Xenorhabdus</taxon>
    </lineage>
</organism>